<keyword evidence="4" id="KW-0443">Lipid metabolism</keyword>
<dbReference type="PANTHER" id="PTHR43272:SF32">
    <property type="entry name" value="AMP-DEPENDENT SYNTHETASE_LIGASE DOMAIN-CONTAINING PROTEIN"/>
    <property type="match status" value="1"/>
</dbReference>
<name>A0A160PTM1_9CORY</name>
<dbReference type="SUPFAM" id="SSF56801">
    <property type="entry name" value="Acetyl-CoA synthetase-like"/>
    <property type="match status" value="1"/>
</dbReference>
<dbReference type="AlphaFoldDB" id="A0A160PTM1"/>
<dbReference type="Proteomes" id="UP000218244">
    <property type="component" value="Chromosome"/>
</dbReference>
<dbReference type="GO" id="GO:0004467">
    <property type="term" value="F:long-chain fatty acid-CoA ligase activity"/>
    <property type="evidence" value="ECO:0007669"/>
    <property type="project" value="UniProtKB-EC"/>
</dbReference>
<dbReference type="CDD" id="cd05907">
    <property type="entry name" value="VL_LC_FACS_like"/>
    <property type="match status" value="1"/>
</dbReference>
<proteinExistence type="inferred from homology"/>
<dbReference type="Pfam" id="PF00501">
    <property type="entry name" value="AMP-binding"/>
    <property type="match status" value="1"/>
</dbReference>
<organism evidence="8 9">
    <name type="scientific">Corynebacterium suranareeae</name>
    <dbReference type="NCBI Taxonomy" id="2506452"/>
    <lineage>
        <taxon>Bacteria</taxon>
        <taxon>Bacillati</taxon>
        <taxon>Actinomycetota</taxon>
        <taxon>Actinomycetes</taxon>
        <taxon>Mycobacteriales</taxon>
        <taxon>Corynebacteriaceae</taxon>
        <taxon>Corynebacterium</taxon>
    </lineage>
</organism>
<comment type="similarity">
    <text evidence="1">Belongs to the ATP-dependent AMP-binding enzyme family.</text>
</comment>
<dbReference type="EMBL" id="AP017369">
    <property type="protein sequence ID" value="BAU96623.1"/>
    <property type="molecule type" value="Genomic_DNA"/>
</dbReference>
<evidence type="ECO:0000256" key="5">
    <source>
        <dbReference type="ARBA" id="ARBA00024484"/>
    </source>
</evidence>
<accession>A0A160PTM1</accession>
<evidence type="ECO:0000256" key="4">
    <source>
        <dbReference type="ARBA" id="ARBA00023098"/>
    </source>
</evidence>
<dbReference type="GO" id="GO:0016020">
    <property type="term" value="C:membrane"/>
    <property type="evidence" value="ECO:0007669"/>
    <property type="project" value="TreeGrafter"/>
</dbReference>
<evidence type="ECO:0000313" key="8">
    <source>
        <dbReference type="EMBL" id="BAU96623.1"/>
    </source>
</evidence>
<evidence type="ECO:0000256" key="1">
    <source>
        <dbReference type="ARBA" id="ARBA00006432"/>
    </source>
</evidence>
<keyword evidence="3" id="KW-0276">Fatty acid metabolism</keyword>
<dbReference type="RefSeq" id="WP_096457366.1">
    <property type="nucleotide sequence ID" value="NZ_AP017369.1"/>
</dbReference>
<keyword evidence="2" id="KW-0436">Ligase</keyword>
<dbReference type="PROSITE" id="PS00455">
    <property type="entry name" value="AMP_BINDING"/>
    <property type="match status" value="1"/>
</dbReference>
<dbReference type="InterPro" id="IPR020845">
    <property type="entry name" value="AMP-binding_CS"/>
</dbReference>
<dbReference type="KEGG" id="csur:N24_2361"/>
<comment type="catalytic activity">
    <reaction evidence="5">
        <text>a long-chain fatty acid + ATP + CoA = a long-chain fatty acyl-CoA + AMP + diphosphate</text>
        <dbReference type="Rhea" id="RHEA:15421"/>
        <dbReference type="ChEBI" id="CHEBI:30616"/>
        <dbReference type="ChEBI" id="CHEBI:33019"/>
        <dbReference type="ChEBI" id="CHEBI:57287"/>
        <dbReference type="ChEBI" id="CHEBI:57560"/>
        <dbReference type="ChEBI" id="CHEBI:83139"/>
        <dbReference type="ChEBI" id="CHEBI:456215"/>
        <dbReference type="EC" id="6.2.1.3"/>
    </reaction>
    <physiologicalReaction direction="left-to-right" evidence="5">
        <dbReference type="Rhea" id="RHEA:15422"/>
    </physiologicalReaction>
</comment>
<dbReference type="InterPro" id="IPR000873">
    <property type="entry name" value="AMP-dep_synth/lig_dom"/>
</dbReference>
<feature type="domain" description="AMP-dependent synthetase/ligase" evidence="7">
    <location>
        <begin position="44"/>
        <end position="442"/>
    </location>
</feature>
<dbReference type="InterPro" id="IPR042099">
    <property type="entry name" value="ANL_N_sf"/>
</dbReference>
<evidence type="ECO:0000256" key="6">
    <source>
        <dbReference type="ARBA" id="ARBA00032875"/>
    </source>
</evidence>
<evidence type="ECO:0000256" key="3">
    <source>
        <dbReference type="ARBA" id="ARBA00022832"/>
    </source>
</evidence>
<gene>
    <name evidence="8" type="ORF">N24_2361</name>
</gene>
<keyword evidence="9" id="KW-1185">Reference proteome</keyword>
<evidence type="ECO:0000259" key="7">
    <source>
        <dbReference type="Pfam" id="PF00501"/>
    </source>
</evidence>
<dbReference type="InterPro" id="IPR045851">
    <property type="entry name" value="AMP-bd_C_sf"/>
</dbReference>
<dbReference type="Gene3D" id="3.40.50.12780">
    <property type="entry name" value="N-terminal domain of ligase-like"/>
    <property type="match status" value="1"/>
</dbReference>
<dbReference type="Gene3D" id="3.30.300.30">
    <property type="match status" value="1"/>
</dbReference>
<dbReference type="PANTHER" id="PTHR43272">
    <property type="entry name" value="LONG-CHAIN-FATTY-ACID--COA LIGASE"/>
    <property type="match status" value="1"/>
</dbReference>
<evidence type="ECO:0000256" key="2">
    <source>
        <dbReference type="ARBA" id="ARBA00022598"/>
    </source>
</evidence>
<evidence type="ECO:0000313" key="9">
    <source>
        <dbReference type="Proteomes" id="UP000218244"/>
    </source>
</evidence>
<dbReference type="Pfam" id="PF23562">
    <property type="entry name" value="AMP-binding_C_3"/>
    <property type="match status" value="1"/>
</dbReference>
<reference evidence="8 9" key="1">
    <citation type="submission" date="2016-02" db="EMBL/GenBank/DDBJ databases">
        <title>Corynebacterium glutamicum N24 whole genome sequencing project.</title>
        <authorList>
            <person name="Matsutani M."/>
            <person name="Nangtapong N."/>
            <person name="Yakushi T."/>
            <person name="Matsushita K."/>
        </authorList>
    </citation>
    <scope>NUCLEOTIDE SEQUENCE [LARGE SCALE GENOMIC DNA]</scope>
    <source>
        <strain evidence="8 9">N24</strain>
    </source>
</reference>
<sequence length="615" mass="66945">MTSSNTLQEYTEPAQYTIGESETCLTALLDQIKARPYGVLFSKPANFEWVNVTAKEFQDEVFAVAKGILSVGVEQGDRVALLANTRYEWAVLDFAIWAAGAVSVPIYSSSSLSQIEWIIEDSGAVLAITETPDHTDLMKNLVLGEDGTPAIKGSPSQLRRILEINSSALETLKFEGRELSDDLVWERIKATKSSDLASLVYTSGTTGRPKGCELTHYNWLAEVRALITNEVGAIAMPGTRLLTFLPLAHVLARAVHLAFAVTGATQSHWSDFSTLTLELQRSRPNLILGVPRVFEKVRNAAASNASDGGPIKRAMFERAEKAAIEYSMALDTAEGPSKPLAMAHKVFDKLVYSKIRAAVGGDVQYAITGGSAMGQELLHFFRGIGLPIYEGYGLTETAAAAAVDFVDQKIGTVGKPLGGMTIKINDDGEIMLKGDMLFQGYWNNPEATAEALEDGWFNTGDLGELLESGHLVITGRKKDLIVTAGGKNVSPGPMEDIVRAHPLVSQAMVVGDGKPFVGLLVTLDPDMLKRWKLNHNIPESRTVAEIATEPALRAEIQDAVNNANATVSHSEAIKKFYILDRDLTEEADELTPTLKVKRNVVVRRYADAIDHIYNR</sequence>
<protein>
    <recommendedName>
        <fullName evidence="6">Acyl-CoA synthetase</fullName>
    </recommendedName>
</protein>